<protein>
    <submittedName>
        <fullName evidence="2">Uncharacterized protein</fullName>
    </submittedName>
</protein>
<keyword evidence="1" id="KW-0812">Transmembrane</keyword>
<dbReference type="AlphaFoldDB" id="A0A386ULU6"/>
<gene>
    <name evidence="2" type="ORF">PY32053_01672</name>
</gene>
<evidence type="ECO:0000313" key="3">
    <source>
        <dbReference type="Proteomes" id="UP000272010"/>
    </source>
</evidence>
<accession>A0A386ULU6</accession>
<organism evidence="2 3">
    <name type="scientific">Paracoccus yeei</name>
    <dbReference type="NCBI Taxonomy" id="147645"/>
    <lineage>
        <taxon>Bacteria</taxon>
        <taxon>Pseudomonadati</taxon>
        <taxon>Pseudomonadota</taxon>
        <taxon>Alphaproteobacteria</taxon>
        <taxon>Rhodobacterales</taxon>
        <taxon>Paracoccaceae</taxon>
        <taxon>Paracoccus</taxon>
    </lineage>
</organism>
<evidence type="ECO:0000313" key="2">
    <source>
        <dbReference type="EMBL" id="AYF01299.1"/>
    </source>
</evidence>
<reference evidence="3" key="1">
    <citation type="submission" date="2018-07" db="EMBL/GenBank/DDBJ databases">
        <title>Genome Structure of the Opportunistic Pathogen Paracoccus yeei (Alphaproteobacteria) and Identification of Putative Virulence Factors.</title>
        <authorList>
            <person name="Lasek R."/>
            <person name="Szuplewska M."/>
            <person name="Mitura M."/>
            <person name="Decewicz P."/>
            <person name="Chmielowska C."/>
            <person name="Pawlot A."/>
            <person name="Sentkowska D."/>
            <person name="Czarnecki J."/>
            <person name="Bartosik D."/>
        </authorList>
    </citation>
    <scope>NUCLEOTIDE SEQUENCE [LARGE SCALE GENOMIC DNA]</scope>
    <source>
        <strain evidence="3">CCUG 32053</strain>
    </source>
</reference>
<keyword evidence="1" id="KW-1133">Transmembrane helix</keyword>
<evidence type="ECO:0000256" key="1">
    <source>
        <dbReference type="SAM" id="Phobius"/>
    </source>
</evidence>
<dbReference type="RefSeq" id="WP_158594983.1">
    <property type="nucleotide sequence ID" value="NZ_CAJGAB010000011.1"/>
</dbReference>
<proteinExistence type="predicted"/>
<dbReference type="EMBL" id="CP031078">
    <property type="protein sequence ID" value="AYF01299.1"/>
    <property type="molecule type" value="Genomic_DNA"/>
</dbReference>
<keyword evidence="1" id="KW-0472">Membrane</keyword>
<sequence>MGALRSTTAIGIIGAAIVAQVILPATLDLFLSVALAGAAGWAGFQAGRSRP</sequence>
<name>A0A386ULU6_9RHOB</name>
<feature type="transmembrane region" description="Helical" evidence="1">
    <location>
        <begin position="29"/>
        <end position="47"/>
    </location>
</feature>
<dbReference type="Proteomes" id="UP000272010">
    <property type="component" value="Chromosome"/>
</dbReference>